<feature type="region of interest" description="Disordered" evidence="1">
    <location>
        <begin position="1"/>
        <end position="31"/>
    </location>
</feature>
<evidence type="ECO:0000313" key="3">
    <source>
        <dbReference type="Proteomes" id="UP000634136"/>
    </source>
</evidence>
<keyword evidence="3" id="KW-1185">Reference proteome</keyword>
<name>A0A834WME8_9FABA</name>
<dbReference type="EMBL" id="JAAIUW010000006">
    <property type="protein sequence ID" value="KAF7828367.1"/>
    <property type="molecule type" value="Genomic_DNA"/>
</dbReference>
<dbReference type="AlphaFoldDB" id="A0A834WME8"/>
<dbReference type="Proteomes" id="UP000634136">
    <property type="component" value="Unassembled WGS sequence"/>
</dbReference>
<sequence>MVQDVDGNRYNEPIGDGGGWLEGEGVTSSVG</sequence>
<organism evidence="2 3">
    <name type="scientific">Senna tora</name>
    <dbReference type="NCBI Taxonomy" id="362788"/>
    <lineage>
        <taxon>Eukaryota</taxon>
        <taxon>Viridiplantae</taxon>
        <taxon>Streptophyta</taxon>
        <taxon>Embryophyta</taxon>
        <taxon>Tracheophyta</taxon>
        <taxon>Spermatophyta</taxon>
        <taxon>Magnoliopsida</taxon>
        <taxon>eudicotyledons</taxon>
        <taxon>Gunneridae</taxon>
        <taxon>Pentapetalae</taxon>
        <taxon>rosids</taxon>
        <taxon>fabids</taxon>
        <taxon>Fabales</taxon>
        <taxon>Fabaceae</taxon>
        <taxon>Caesalpinioideae</taxon>
        <taxon>Cassia clade</taxon>
        <taxon>Senna</taxon>
    </lineage>
</organism>
<gene>
    <name evidence="2" type="ORF">G2W53_019531</name>
</gene>
<reference evidence="2" key="1">
    <citation type="submission" date="2020-09" db="EMBL/GenBank/DDBJ databases">
        <title>Genome-Enabled Discovery of Anthraquinone Biosynthesis in Senna tora.</title>
        <authorList>
            <person name="Kang S.-H."/>
            <person name="Pandey R.P."/>
            <person name="Lee C.-M."/>
            <person name="Sim J.-S."/>
            <person name="Jeong J.-T."/>
            <person name="Choi B.-S."/>
            <person name="Jung M."/>
            <person name="Ginzburg D."/>
            <person name="Zhao K."/>
            <person name="Won S.Y."/>
            <person name="Oh T.-J."/>
            <person name="Yu Y."/>
            <person name="Kim N.-H."/>
            <person name="Lee O.R."/>
            <person name="Lee T.-H."/>
            <person name="Bashyal P."/>
            <person name="Kim T.-S."/>
            <person name="Lee W.-H."/>
            <person name="Kawkins C."/>
            <person name="Kim C.-K."/>
            <person name="Kim J.S."/>
            <person name="Ahn B.O."/>
            <person name="Rhee S.Y."/>
            <person name="Sohng J.K."/>
        </authorList>
    </citation>
    <scope>NUCLEOTIDE SEQUENCE</scope>
    <source>
        <tissue evidence="2">Leaf</tissue>
    </source>
</reference>
<comment type="caution">
    <text evidence="2">The sequence shown here is derived from an EMBL/GenBank/DDBJ whole genome shotgun (WGS) entry which is preliminary data.</text>
</comment>
<accession>A0A834WME8</accession>
<evidence type="ECO:0000313" key="2">
    <source>
        <dbReference type="EMBL" id="KAF7828367.1"/>
    </source>
</evidence>
<protein>
    <submittedName>
        <fullName evidence="2">Uncharacterized protein</fullName>
    </submittedName>
</protein>
<evidence type="ECO:0000256" key="1">
    <source>
        <dbReference type="SAM" id="MobiDB-lite"/>
    </source>
</evidence>
<proteinExistence type="predicted"/>